<dbReference type="PANTHER" id="PTHR30026">
    <property type="entry name" value="OUTER MEMBRANE PROTEIN TOLC"/>
    <property type="match status" value="1"/>
</dbReference>
<proteinExistence type="inferred from homology"/>
<dbReference type="GO" id="GO:0015562">
    <property type="term" value="F:efflux transmembrane transporter activity"/>
    <property type="evidence" value="ECO:0007669"/>
    <property type="project" value="InterPro"/>
</dbReference>
<dbReference type="PANTHER" id="PTHR30026:SF20">
    <property type="entry name" value="OUTER MEMBRANE PROTEIN TOLC"/>
    <property type="match status" value="1"/>
</dbReference>
<feature type="signal peptide" evidence="8">
    <location>
        <begin position="1"/>
        <end position="21"/>
    </location>
</feature>
<evidence type="ECO:0000256" key="7">
    <source>
        <dbReference type="ARBA" id="ARBA00023237"/>
    </source>
</evidence>
<dbReference type="AlphaFoldDB" id="A0A5C7AI05"/>
<evidence type="ECO:0000256" key="8">
    <source>
        <dbReference type="SAM" id="SignalP"/>
    </source>
</evidence>
<evidence type="ECO:0000256" key="2">
    <source>
        <dbReference type="ARBA" id="ARBA00007613"/>
    </source>
</evidence>
<comment type="caution">
    <text evidence="9">The sequence shown here is derived from an EMBL/GenBank/DDBJ whole genome shotgun (WGS) entry which is preliminary data.</text>
</comment>
<keyword evidence="6" id="KW-0472">Membrane</keyword>
<organism evidence="9 10">
    <name type="scientific">Algoriphagus aquimarinus</name>
    <dbReference type="NCBI Taxonomy" id="237018"/>
    <lineage>
        <taxon>Bacteria</taxon>
        <taxon>Pseudomonadati</taxon>
        <taxon>Bacteroidota</taxon>
        <taxon>Cytophagia</taxon>
        <taxon>Cytophagales</taxon>
        <taxon>Cyclobacteriaceae</taxon>
        <taxon>Algoriphagus</taxon>
    </lineage>
</organism>
<evidence type="ECO:0000256" key="1">
    <source>
        <dbReference type="ARBA" id="ARBA00004442"/>
    </source>
</evidence>
<comment type="similarity">
    <text evidence="2">Belongs to the outer membrane factor (OMF) (TC 1.B.17) family.</text>
</comment>
<dbReference type="Gene3D" id="1.20.1600.10">
    <property type="entry name" value="Outer membrane efflux proteins (OEP)"/>
    <property type="match status" value="1"/>
</dbReference>
<evidence type="ECO:0000313" key="10">
    <source>
        <dbReference type="Proteomes" id="UP000321935"/>
    </source>
</evidence>
<dbReference type="EMBL" id="VORW01000012">
    <property type="protein sequence ID" value="TXE07624.1"/>
    <property type="molecule type" value="Genomic_DNA"/>
</dbReference>
<dbReference type="InterPro" id="IPR051906">
    <property type="entry name" value="TolC-like"/>
</dbReference>
<keyword evidence="7" id="KW-0998">Cell outer membrane</keyword>
<evidence type="ECO:0000313" key="9">
    <source>
        <dbReference type="EMBL" id="TXE07624.1"/>
    </source>
</evidence>
<sequence length="411" mass="46495">MKMRIITLSFLLLLGSSFSAASQSLEDYFLVGAENNPRLQAKYKAFEAAMEKIPQVGSLQDPNLSFGYFVSPVETRVGPQKARFSLTQMFPWFGTLRAQEDVASLMAEAKYQEFLDAKNQLYNQLAAVYFPLLETHELIAIEQENLRILETYYSLTTSKFENGQGSLADALRVDIMIQASKTNIDVLKMKIKGSNSWFNSLLSRSHDSPVEISEKLEITAADRMVLPDSIQTNPLLESMDLKIQASEASVLVAQKQGMPKLGAGVDYVLVGERKDVVMADNGKNVLMPMVTMSLPIFRGKYKGAQKEAELMQESYKLEKEELNNKLYGSYYRYSSDMQIQDGLITLYDRQVVTSEQTLELLYNGYSNSGKDFEEVLRVQQQLLEFQKMKLKAMVAYHTSLAQINYVTAKTY</sequence>
<dbReference type="GO" id="GO:0009279">
    <property type="term" value="C:cell outer membrane"/>
    <property type="evidence" value="ECO:0007669"/>
    <property type="project" value="UniProtKB-SubCell"/>
</dbReference>
<dbReference type="Proteomes" id="UP000321935">
    <property type="component" value="Unassembled WGS sequence"/>
</dbReference>
<gene>
    <name evidence="9" type="ORF">ESV85_15625</name>
</gene>
<dbReference type="Pfam" id="PF02321">
    <property type="entry name" value="OEP"/>
    <property type="match status" value="1"/>
</dbReference>
<evidence type="ECO:0000256" key="6">
    <source>
        <dbReference type="ARBA" id="ARBA00023136"/>
    </source>
</evidence>
<dbReference type="GO" id="GO:0015288">
    <property type="term" value="F:porin activity"/>
    <property type="evidence" value="ECO:0007669"/>
    <property type="project" value="TreeGrafter"/>
</dbReference>
<keyword evidence="4" id="KW-1134">Transmembrane beta strand</keyword>
<reference evidence="9 10" key="1">
    <citation type="submission" date="2019-08" db="EMBL/GenBank/DDBJ databases">
        <title>Genomes sequence of Algoriphagus aquimarinus ACAM450.</title>
        <authorList>
            <person name="Bowman J.P."/>
        </authorList>
    </citation>
    <scope>NUCLEOTIDE SEQUENCE [LARGE SCALE GENOMIC DNA]</scope>
    <source>
        <strain evidence="9 10">ACAM 450</strain>
    </source>
</reference>
<accession>A0A5C7AI05</accession>
<evidence type="ECO:0000256" key="5">
    <source>
        <dbReference type="ARBA" id="ARBA00022692"/>
    </source>
</evidence>
<dbReference type="OrthoDB" id="1680428at2"/>
<keyword evidence="5" id="KW-0812">Transmembrane</keyword>
<dbReference type="GO" id="GO:1990281">
    <property type="term" value="C:efflux pump complex"/>
    <property type="evidence" value="ECO:0007669"/>
    <property type="project" value="TreeGrafter"/>
</dbReference>
<dbReference type="SUPFAM" id="SSF56954">
    <property type="entry name" value="Outer membrane efflux proteins (OEP)"/>
    <property type="match status" value="1"/>
</dbReference>
<keyword evidence="3" id="KW-0813">Transport</keyword>
<dbReference type="InterPro" id="IPR003423">
    <property type="entry name" value="OMP_efflux"/>
</dbReference>
<protein>
    <submittedName>
        <fullName evidence="9">TolC family protein</fullName>
    </submittedName>
</protein>
<comment type="subcellular location">
    <subcellularLocation>
        <location evidence="1">Cell outer membrane</location>
    </subcellularLocation>
</comment>
<evidence type="ECO:0000256" key="4">
    <source>
        <dbReference type="ARBA" id="ARBA00022452"/>
    </source>
</evidence>
<name>A0A5C7AI05_9BACT</name>
<evidence type="ECO:0000256" key="3">
    <source>
        <dbReference type="ARBA" id="ARBA00022448"/>
    </source>
</evidence>
<keyword evidence="8" id="KW-0732">Signal</keyword>
<feature type="chain" id="PRO_5022687140" evidence="8">
    <location>
        <begin position="22"/>
        <end position="411"/>
    </location>
</feature>